<comment type="caution">
    <text evidence="1">The sequence shown here is derived from an EMBL/GenBank/DDBJ whole genome shotgun (WGS) entry which is preliminary data.</text>
</comment>
<dbReference type="RefSeq" id="WP_002726197.1">
    <property type="nucleotide sequence ID" value="NZ_CAHP01000010.1"/>
</dbReference>
<dbReference type="STRING" id="1150626.PHAMO_180137"/>
<evidence type="ECO:0000313" key="1">
    <source>
        <dbReference type="EMBL" id="CCG40168.1"/>
    </source>
</evidence>
<sequence length="64" mass="7111">MIYKIKIEQRALIYIKQVLAARPYAEVAILIASIEAQQQEQDAAAAIPVEQLIFRGLNGADDAR</sequence>
<evidence type="ECO:0000313" key="2">
    <source>
        <dbReference type="Proteomes" id="UP000004169"/>
    </source>
</evidence>
<gene>
    <name evidence="1" type="ORF">PHAMO_180137</name>
</gene>
<keyword evidence="2" id="KW-1185">Reference proteome</keyword>
<dbReference type="AlphaFoldDB" id="H8FP80"/>
<dbReference type="Proteomes" id="UP000004169">
    <property type="component" value="Unassembled WGS sequence"/>
</dbReference>
<dbReference type="EMBL" id="CAHP01000010">
    <property type="protein sequence ID" value="CCG40168.1"/>
    <property type="molecule type" value="Genomic_DNA"/>
</dbReference>
<name>H8FP80_MAGML</name>
<reference evidence="1 2" key="1">
    <citation type="journal article" date="2012" name="J. Bacteriol.">
        <title>Draft Genome Sequence of the Purple Photosynthetic Bacterium Phaeospirillum molischianum DSM120, a Particularly Versatile Bacterium.</title>
        <authorList>
            <person name="Duquesne K."/>
            <person name="Prima V."/>
            <person name="Ji B."/>
            <person name="Rouy Z."/>
            <person name="Medigue C."/>
            <person name="Talla E."/>
            <person name="Sturgis J.N."/>
        </authorList>
    </citation>
    <scope>NUCLEOTIDE SEQUENCE [LARGE SCALE GENOMIC DNA]</scope>
    <source>
        <strain evidence="2">DSM120</strain>
    </source>
</reference>
<accession>H8FP80</accession>
<organism evidence="1 2">
    <name type="scientific">Magnetospirillum molischianum DSM 120</name>
    <dbReference type="NCBI Taxonomy" id="1150626"/>
    <lineage>
        <taxon>Bacteria</taxon>
        <taxon>Pseudomonadati</taxon>
        <taxon>Pseudomonadota</taxon>
        <taxon>Alphaproteobacteria</taxon>
        <taxon>Rhodospirillales</taxon>
        <taxon>Rhodospirillaceae</taxon>
        <taxon>Magnetospirillum</taxon>
    </lineage>
</organism>
<protein>
    <submittedName>
        <fullName evidence="1">Uncharacterized protein</fullName>
    </submittedName>
</protein>
<proteinExistence type="predicted"/>